<reference evidence="2 3" key="1">
    <citation type="submission" date="2017-05" db="EMBL/GenBank/DDBJ databases">
        <authorList>
            <person name="Varghese N."/>
            <person name="Submissions S."/>
        </authorList>
    </citation>
    <scope>NUCLEOTIDE SEQUENCE [LARGE SCALE GENOMIC DNA]</scope>
    <source>
        <strain evidence="2 3">DSM 29734</strain>
    </source>
</reference>
<dbReference type="PRINTS" id="PR00598">
    <property type="entry name" value="HTHMARR"/>
</dbReference>
<sequence length="151" mass="16879">MPKPEQTVRTLFRFFNEVGIINQLSSRLFETRLPDGFLVSHFTVLNHLTRLGDGRTPMDIATALQVPKTSLTHTLSGLSKAGLIIQEPNPKDARSKCVMLTDAGRQFRADAIAALGPDMMDVAEHFPPERIAEALPLLEEIRAFLDKRRDV</sequence>
<evidence type="ECO:0000259" key="1">
    <source>
        <dbReference type="PROSITE" id="PS50995"/>
    </source>
</evidence>
<gene>
    <name evidence="2" type="ORF">SAMN06265373_101835</name>
</gene>
<proteinExistence type="predicted"/>
<dbReference type="PANTHER" id="PTHR33164:SF43">
    <property type="entry name" value="HTH-TYPE TRANSCRIPTIONAL REPRESSOR YETL"/>
    <property type="match status" value="1"/>
</dbReference>
<dbReference type="InterPro" id="IPR039422">
    <property type="entry name" value="MarR/SlyA-like"/>
</dbReference>
<dbReference type="InterPro" id="IPR036388">
    <property type="entry name" value="WH-like_DNA-bd_sf"/>
</dbReference>
<dbReference type="InterPro" id="IPR036390">
    <property type="entry name" value="WH_DNA-bd_sf"/>
</dbReference>
<dbReference type="Proteomes" id="UP001157961">
    <property type="component" value="Unassembled WGS sequence"/>
</dbReference>
<comment type="caution">
    <text evidence="2">The sequence shown here is derived from an EMBL/GenBank/DDBJ whole genome shotgun (WGS) entry which is preliminary data.</text>
</comment>
<dbReference type="EMBL" id="FXTY01000001">
    <property type="protein sequence ID" value="SMP08106.1"/>
    <property type="molecule type" value="Genomic_DNA"/>
</dbReference>
<dbReference type="SUPFAM" id="SSF46785">
    <property type="entry name" value="Winged helix' DNA-binding domain"/>
    <property type="match status" value="1"/>
</dbReference>
<dbReference type="InterPro" id="IPR000835">
    <property type="entry name" value="HTH_MarR-typ"/>
</dbReference>
<evidence type="ECO:0000313" key="3">
    <source>
        <dbReference type="Proteomes" id="UP001157961"/>
    </source>
</evidence>
<name>A0ABY1NFV6_9RHOB</name>
<accession>A0ABY1NFV6</accession>
<evidence type="ECO:0000313" key="2">
    <source>
        <dbReference type="EMBL" id="SMP08106.1"/>
    </source>
</evidence>
<feature type="domain" description="HTH marR-type" evidence="1">
    <location>
        <begin position="4"/>
        <end position="143"/>
    </location>
</feature>
<dbReference type="PANTHER" id="PTHR33164">
    <property type="entry name" value="TRANSCRIPTIONAL REGULATOR, MARR FAMILY"/>
    <property type="match status" value="1"/>
</dbReference>
<dbReference type="PROSITE" id="PS50995">
    <property type="entry name" value="HTH_MARR_2"/>
    <property type="match status" value="1"/>
</dbReference>
<dbReference type="Gene3D" id="1.10.10.10">
    <property type="entry name" value="Winged helix-like DNA-binding domain superfamily/Winged helix DNA-binding domain"/>
    <property type="match status" value="1"/>
</dbReference>
<dbReference type="Pfam" id="PF12802">
    <property type="entry name" value="MarR_2"/>
    <property type="match status" value="1"/>
</dbReference>
<protein>
    <submittedName>
        <fullName evidence="2">Transcriptional regulator, MarR family</fullName>
    </submittedName>
</protein>
<organism evidence="2 3">
    <name type="scientific">Shimia sagamensis</name>
    <dbReference type="NCBI Taxonomy" id="1566352"/>
    <lineage>
        <taxon>Bacteria</taxon>
        <taxon>Pseudomonadati</taxon>
        <taxon>Pseudomonadota</taxon>
        <taxon>Alphaproteobacteria</taxon>
        <taxon>Rhodobacterales</taxon>
        <taxon>Roseobacteraceae</taxon>
    </lineage>
</organism>
<dbReference type="RefSeq" id="WP_283424668.1">
    <property type="nucleotide sequence ID" value="NZ_FXTY01000001.1"/>
</dbReference>
<dbReference type="SMART" id="SM00347">
    <property type="entry name" value="HTH_MARR"/>
    <property type="match status" value="1"/>
</dbReference>
<keyword evidence="3" id="KW-1185">Reference proteome</keyword>